<dbReference type="NCBIfam" id="TIGR03086">
    <property type="entry name" value="TIGR03086 family metal-binding protein"/>
    <property type="match status" value="1"/>
</dbReference>
<evidence type="ECO:0000259" key="1">
    <source>
        <dbReference type="Pfam" id="PF11716"/>
    </source>
</evidence>
<reference evidence="2" key="1">
    <citation type="submission" date="2020-11" db="EMBL/GenBank/DDBJ databases">
        <title>Sequencing the genomes of 1000 actinobacteria strains.</title>
        <authorList>
            <person name="Klenk H.-P."/>
        </authorList>
    </citation>
    <scope>NUCLEOTIDE SEQUENCE</scope>
    <source>
        <strain evidence="2">DSM 45356</strain>
    </source>
</reference>
<dbReference type="Proteomes" id="UP000622552">
    <property type="component" value="Unassembled WGS sequence"/>
</dbReference>
<dbReference type="InterPro" id="IPR017520">
    <property type="entry name" value="CHP03086"/>
</dbReference>
<dbReference type="NCBIfam" id="TIGR03083">
    <property type="entry name" value="maleylpyruvate isomerase family mycothiol-dependent enzyme"/>
    <property type="match status" value="1"/>
</dbReference>
<comment type="caution">
    <text evidence="2">The sequence shown here is derived from an EMBL/GenBank/DDBJ whole genome shotgun (WGS) entry which is preliminary data.</text>
</comment>
<dbReference type="Pfam" id="PF11716">
    <property type="entry name" value="MDMPI_N"/>
    <property type="match status" value="1"/>
</dbReference>
<name>A0A8J7GQ07_9ACTN</name>
<feature type="domain" description="Mycothiol-dependent maleylpyruvate isomerase metal-binding" evidence="1">
    <location>
        <begin position="9"/>
        <end position="128"/>
    </location>
</feature>
<evidence type="ECO:0000313" key="3">
    <source>
        <dbReference type="Proteomes" id="UP000622552"/>
    </source>
</evidence>
<dbReference type="InterPro" id="IPR034660">
    <property type="entry name" value="DinB/YfiT-like"/>
</dbReference>
<proteinExistence type="predicted"/>
<organism evidence="2 3">
    <name type="scientific">Longispora fulva</name>
    <dbReference type="NCBI Taxonomy" id="619741"/>
    <lineage>
        <taxon>Bacteria</taxon>
        <taxon>Bacillati</taxon>
        <taxon>Actinomycetota</taxon>
        <taxon>Actinomycetes</taxon>
        <taxon>Micromonosporales</taxon>
        <taxon>Micromonosporaceae</taxon>
        <taxon>Longispora</taxon>
    </lineage>
</organism>
<dbReference type="RefSeq" id="WP_197001983.1">
    <property type="nucleotide sequence ID" value="NZ_BONS01000023.1"/>
</dbReference>
<dbReference type="Gene3D" id="1.20.120.450">
    <property type="entry name" value="dinb family like domain"/>
    <property type="match status" value="1"/>
</dbReference>
<dbReference type="EMBL" id="JADOUF010000001">
    <property type="protein sequence ID" value="MBG6134791.1"/>
    <property type="molecule type" value="Genomic_DNA"/>
</dbReference>
<sequence>MLDLHRRTLEHGAAVVAGIGDDQWEAATPCAGWTLRDLLTHMIRENRGFAAAADGETCDRSVWTSPVGPDLRADYLASAARVVVAFGTPGVLERRFWLPLIDADLLYPARQAVGFHLLDYLVHGWDVAVSVGRTVDFDPDLVAAVTEIGYREVPDGPRRRRTGASFRPALPVPPDAPALDRILAHLGRDPHWTR</sequence>
<dbReference type="AlphaFoldDB" id="A0A8J7GQ07"/>
<accession>A0A8J7GQ07</accession>
<keyword evidence="3" id="KW-1185">Reference proteome</keyword>
<dbReference type="InterPro" id="IPR017517">
    <property type="entry name" value="Maleyloyr_isom"/>
</dbReference>
<protein>
    <submittedName>
        <fullName evidence="2">Uncharacterized protein (TIGR03086 family)</fullName>
    </submittedName>
</protein>
<dbReference type="InterPro" id="IPR024344">
    <property type="entry name" value="MDMPI_metal-binding"/>
</dbReference>
<evidence type="ECO:0000313" key="2">
    <source>
        <dbReference type="EMBL" id="MBG6134791.1"/>
    </source>
</evidence>
<dbReference type="GO" id="GO:0046872">
    <property type="term" value="F:metal ion binding"/>
    <property type="evidence" value="ECO:0007669"/>
    <property type="project" value="InterPro"/>
</dbReference>
<dbReference type="SUPFAM" id="SSF109854">
    <property type="entry name" value="DinB/YfiT-like putative metalloenzymes"/>
    <property type="match status" value="1"/>
</dbReference>
<gene>
    <name evidence="2" type="ORF">IW245_000985</name>
</gene>